<accession>A0A285MGC7</accession>
<proteinExistence type="predicted"/>
<protein>
    <recommendedName>
        <fullName evidence="3">Carboxypeptidase regulatory-like domain-containing protein</fullName>
    </recommendedName>
</protein>
<dbReference type="Proteomes" id="UP000219048">
    <property type="component" value="Unassembled WGS sequence"/>
</dbReference>
<dbReference type="Gene3D" id="2.60.40.1930">
    <property type="match status" value="1"/>
</dbReference>
<evidence type="ECO:0008006" key="3">
    <source>
        <dbReference type="Google" id="ProtNLM"/>
    </source>
</evidence>
<dbReference type="EMBL" id="OBEH01000001">
    <property type="protein sequence ID" value="SNY95006.1"/>
    <property type="molecule type" value="Genomic_DNA"/>
</dbReference>
<sequence length="894" mass="102603">MLMATCMFFNIVSFSQTTTSIGAYTEVPEKVYLQLTSKEYTSGQTIWFKALVTDSRDHTPSYLSGVLYVDLIDPNGQIVSHKIIKLTSGIGHGFIDLPESYNGQFLIRAYTQWNRNFGKEFMFKEYITIHELIKQKEENPFGQLRRVQNEEGKVFLSGEIELKETVKTNPGKIKVKLDWGARKDSIWVKRNKGNTYFFKHEIPKELNWISLALDTDERFNYSKTVVLKDDVLDLQFFPESGKMVHGLYSKVGYKAVGFDGKGRKIQGDVFDNKGRKITSFKSNSLGMGIFHLKADSNLRFHVKINSEKTSTAKTLFPLPKAVQKGSVLSIEKTKDKIRLRVISNDLKDSVSVKISCRAVDYYLIEGMLVQGSLISKIPIENLPNGILVFTLMDKKQQPIAERLFYNESGKDELQVELITNKSNYNRREKTKLDIQALEEGKKPSIANMSIKVINKNQWREGIDGFIRSHFLLESELRGQIENPGQYFDKENPGRHGDMDALLLTQGWRNYKYPPKRQGNRFFWPQPRLTVRGVVAPLSSKNKIQKEIDLTLATFGKETSLYSQRTDSLGNFQFLLDDTYGEQIRILLHANNGKKRRKKLSIKINDFFPIEVNYKHNPFAGKMDEMTTTLLKEEQRRKRTDMVFDSLYGVTQLDEVVVEDVRLNPERRELYEKYGKPDVIISGDSLRHKEKKWSYGLYSILLFNYGSEVIIERFPDGFMLAQIPGGPSLVMVDGRLIQKYEYNYVPHMPPGVVENLELIKFAKSFKESYLQVFPETHPMELPAAGHIISINTKGKVGLYSSDKPKPGTLDTTIEVFSPIKEFYTPKYDKPIPVNEQKPDLRSLIHWKPSLNTDEKGKTSESFYNGDVLGDYVIIIEAISKEGYIGYQTKTFSVVE</sequence>
<gene>
    <name evidence="1" type="ORF">SAMN06265377_0672</name>
</gene>
<keyword evidence="2" id="KW-1185">Reference proteome</keyword>
<evidence type="ECO:0000313" key="2">
    <source>
        <dbReference type="Proteomes" id="UP000219048"/>
    </source>
</evidence>
<evidence type="ECO:0000313" key="1">
    <source>
        <dbReference type="EMBL" id="SNY95006.1"/>
    </source>
</evidence>
<reference evidence="2" key="1">
    <citation type="submission" date="2017-09" db="EMBL/GenBank/DDBJ databases">
        <authorList>
            <person name="Varghese N."/>
            <person name="Submissions S."/>
        </authorList>
    </citation>
    <scope>NUCLEOTIDE SEQUENCE [LARGE SCALE GENOMIC DNA]</scope>
    <source>
        <strain evidence="2">DSM 25885</strain>
    </source>
</reference>
<dbReference type="AlphaFoldDB" id="A0A285MGC7"/>
<organism evidence="1 2">
    <name type="scientific">Flagellimonas pacifica</name>
    <dbReference type="NCBI Taxonomy" id="1247520"/>
    <lineage>
        <taxon>Bacteria</taxon>
        <taxon>Pseudomonadati</taxon>
        <taxon>Bacteroidota</taxon>
        <taxon>Flavobacteriia</taxon>
        <taxon>Flavobacteriales</taxon>
        <taxon>Flavobacteriaceae</taxon>
        <taxon>Flagellimonas</taxon>
    </lineage>
</organism>
<name>A0A285MGC7_9FLAO</name>